<dbReference type="AlphaFoldDB" id="A0A7C5REJ3"/>
<sequence>MLEPGDIIRRVHNEDLERRAIRAWWERHSLITRIRRIQAHDPEAARRAAQHAERWGWEGVLEVLHTSTACPVCGGDGRVGDDIPCPGCTQGRWA</sequence>
<proteinExistence type="predicted"/>
<name>A0A7C5REJ3_9DEIN</name>
<dbReference type="EMBL" id="DRXE01000171">
    <property type="protein sequence ID" value="HHM67962.1"/>
    <property type="molecule type" value="Genomic_DNA"/>
</dbReference>
<gene>
    <name evidence="1" type="ORF">ENM28_04485</name>
</gene>
<organism evidence="1">
    <name type="scientific">Thermus caliditerrae</name>
    <dbReference type="NCBI Taxonomy" id="1330700"/>
    <lineage>
        <taxon>Bacteria</taxon>
        <taxon>Thermotogati</taxon>
        <taxon>Deinococcota</taxon>
        <taxon>Deinococci</taxon>
        <taxon>Thermales</taxon>
        <taxon>Thermaceae</taxon>
        <taxon>Thermus</taxon>
    </lineage>
</organism>
<accession>A0A7C5REJ3</accession>
<reference evidence="1" key="1">
    <citation type="journal article" date="2020" name="mSystems">
        <title>Genome- and Community-Level Interaction Insights into Carbon Utilization and Element Cycling Functions of Hydrothermarchaeota in Hydrothermal Sediment.</title>
        <authorList>
            <person name="Zhou Z."/>
            <person name="Liu Y."/>
            <person name="Xu W."/>
            <person name="Pan J."/>
            <person name="Luo Z.H."/>
            <person name="Li M."/>
        </authorList>
    </citation>
    <scope>NUCLEOTIDE SEQUENCE [LARGE SCALE GENOMIC DNA]</scope>
    <source>
        <strain evidence="1">SpSt-1071</strain>
    </source>
</reference>
<evidence type="ECO:0000313" key="1">
    <source>
        <dbReference type="EMBL" id="HHM67962.1"/>
    </source>
</evidence>
<protein>
    <submittedName>
        <fullName evidence="1">Uncharacterized protein</fullName>
    </submittedName>
</protein>
<comment type="caution">
    <text evidence="1">The sequence shown here is derived from an EMBL/GenBank/DDBJ whole genome shotgun (WGS) entry which is preliminary data.</text>
</comment>